<name>A0A842IKK1_9FLAO</name>
<dbReference type="InterPro" id="IPR045398">
    <property type="entry name" value="DUF6515"/>
</dbReference>
<reference evidence="2" key="1">
    <citation type="submission" date="2020-08" db="EMBL/GenBank/DDBJ databases">
        <title>Winogradskyella ouciana sp. nov., isolated from the hadal seawater of the Mariana Trench.</title>
        <authorList>
            <person name="He X."/>
        </authorList>
    </citation>
    <scope>NUCLEOTIDE SEQUENCE [LARGE SCALE GENOMIC DNA]</scope>
    <source>
        <strain evidence="2">KCTC 52348</strain>
    </source>
</reference>
<dbReference type="Pfam" id="PF20125">
    <property type="entry name" value="DUF6515"/>
    <property type="match status" value="1"/>
</dbReference>
<feature type="chain" id="PRO_5032682930" evidence="1">
    <location>
        <begin position="22"/>
        <end position="72"/>
    </location>
</feature>
<comment type="caution">
    <text evidence="2">The sequence shown here is derived from an EMBL/GenBank/DDBJ whole genome shotgun (WGS) entry which is preliminary data.</text>
</comment>
<sequence length="72" mass="8586">MMRYLVYSLIFVFALSFSSCARRVVVTQPTSVTVVKKLPRQYKVVRVKGKRYYFFNGKHYRKTRNGYVVVRV</sequence>
<keyword evidence="1" id="KW-0732">Signal</keyword>
<dbReference type="EMBL" id="JACLCP010000001">
    <property type="protein sequence ID" value="MBC2843812.1"/>
    <property type="molecule type" value="Genomic_DNA"/>
</dbReference>
<proteinExistence type="predicted"/>
<evidence type="ECO:0000256" key="1">
    <source>
        <dbReference type="SAM" id="SignalP"/>
    </source>
</evidence>
<keyword evidence="3" id="KW-1185">Reference proteome</keyword>
<dbReference type="Proteomes" id="UP000533900">
    <property type="component" value="Unassembled WGS sequence"/>
</dbReference>
<feature type="signal peptide" evidence="1">
    <location>
        <begin position="1"/>
        <end position="21"/>
    </location>
</feature>
<protein>
    <submittedName>
        <fullName evidence="2">Uncharacterized protein</fullName>
    </submittedName>
</protein>
<evidence type="ECO:0000313" key="3">
    <source>
        <dbReference type="Proteomes" id="UP000533900"/>
    </source>
</evidence>
<gene>
    <name evidence="2" type="ORF">H7F21_01815</name>
</gene>
<evidence type="ECO:0000313" key="2">
    <source>
        <dbReference type="EMBL" id="MBC2843812.1"/>
    </source>
</evidence>
<organism evidence="2 3">
    <name type="scientific">Winogradskyella flava</name>
    <dbReference type="NCBI Taxonomy" id="1884876"/>
    <lineage>
        <taxon>Bacteria</taxon>
        <taxon>Pseudomonadati</taxon>
        <taxon>Bacteroidota</taxon>
        <taxon>Flavobacteriia</taxon>
        <taxon>Flavobacteriales</taxon>
        <taxon>Flavobacteriaceae</taxon>
        <taxon>Winogradskyella</taxon>
    </lineage>
</organism>
<dbReference type="RefSeq" id="WP_185787525.1">
    <property type="nucleotide sequence ID" value="NZ_JACLCP010000001.1"/>
</dbReference>
<accession>A0A842IKK1</accession>
<dbReference type="AlphaFoldDB" id="A0A842IKK1"/>
<dbReference type="PROSITE" id="PS51257">
    <property type="entry name" value="PROKAR_LIPOPROTEIN"/>
    <property type="match status" value="1"/>
</dbReference>